<dbReference type="GO" id="GO:0005737">
    <property type="term" value="C:cytoplasm"/>
    <property type="evidence" value="ECO:0007669"/>
    <property type="project" value="UniProtKB-SubCell"/>
</dbReference>
<dbReference type="InterPro" id="IPR014001">
    <property type="entry name" value="Helicase_ATP-bd"/>
</dbReference>
<evidence type="ECO:0000259" key="12">
    <source>
        <dbReference type="PROSITE" id="PS51194"/>
    </source>
</evidence>
<name>A0A7W5DZU4_9BACT</name>
<dbReference type="Proteomes" id="UP000536179">
    <property type="component" value="Unassembled WGS sequence"/>
</dbReference>
<dbReference type="Pfam" id="PF00271">
    <property type="entry name" value="Helicase_C"/>
    <property type="match status" value="1"/>
</dbReference>
<dbReference type="NCBIfam" id="TIGR00580">
    <property type="entry name" value="mfd"/>
    <property type="match status" value="1"/>
</dbReference>
<evidence type="ECO:0000256" key="9">
    <source>
        <dbReference type="HAMAP-Rule" id="MF_00969"/>
    </source>
</evidence>
<dbReference type="Gene3D" id="2.40.10.170">
    <property type="match status" value="1"/>
</dbReference>
<keyword evidence="7 9" id="KW-0238">DNA-binding</keyword>
<dbReference type="Gene3D" id="3.40.50.300">
    <property type="entry name" value="P-loop containing nucleotide triphosphate hydrolases"/>
    <property type="match status" value="2"/>
</dbReference>
<dbReference type="Gene3D" id="3.30.2060.10">
    <property type="entry name" value="Penicillin-binding protein 1b domain"/>
    <property type="match status" value="1"/>
</dbReference>
<evidence type="ECO:0000256" key="2">
    <source>
        <dbReference type="ARBA" id="ARBA00022741"/>
    </source>
</evidence>
<dbReference type="PROSITE" id="PS51194">
    <property type="entry name" value="HELICASE_CTER"/>
    <property type="match status" value="1"/>
</dbReference>
<evidence type="ECO:0000256" key="10">
    <source>
        <dbReference type="SAM" id="MobiDB-lite"/>
    </source>
</evidence>
<dbReference type="GO" id="GO:0000716">
    <property type="term" value="P:transcription-coupled nucleotide-excision repair, DNA damage recognition"/>
    <property type="evidence" value="ECO:0007669"/>
    <property type="project" value="UniProtKB-UniRule"/>
</dbReference>
<dbReference type="InterPro" id="IPR004576">
    <property type="entry name" value="Mfd"/>
</dbReference>
<dbReference type="Gene3D" id="3.40.50.11180">
    <property type="match status" value="1"/>
</dbReference>
<accession>A0A7W5DZU4</accession>
<dbReference type="SUPFAM" id="SSF141259">
    <property type="entry name" value="CarD-like"/>
    <property type="match status" value="1"/>
</dbReference>
<feature type="domain" description="Helicase C-terminal" evidence="12">
    <location>
        <begin position="852"/>
        <end position="1006"/>
    </location>
</feature>
<dbReference type="SMART" id="SM01058">
    <property type="entry name" value="CarD_TRCF"/>
    <property type="match status" value="1"/>
</dbReference>
<evidence type="ECO:0000256" key="7">
    <source>
        <dbReference type="ARBA" id="ARBA00023125"/>
    </source>
</evidence>
<feature type="region of interest" description="Disordered" evidence="10">
    <location>
        <begin position="313"/>
        <end position="345"/>
    </location>
</feature>
<dbReference type="RefSeq" id="WP_390853694.1">
    <property type="nucleotide sequence ID" value="NZ_JACHXU010000011.1"/>
</dbReference>
<dbReference type="InterPro" id="IPR011545">
    <property type="entry name" value="DEAD/DEAH_box_helicase_dom"/>
</dbReference>
<dbReference type="GO" id="GO:0005524">
    <property type="term" value="F:ATP binding"/>
    <property type="evidence" value="ECO:0007669"/>
    <property type="project" value="UniProtKB-UniRule"/>
</dbReference>
<dbReference type="Gene3D" id="3.90.1150.50">
    <property type="entry name" value="Transcription-repair-coupling factor, D7 domain"/>
    <property type="match status" value="1"/>
</dbReference>
<dbReference type="Pfam" id="PF17757">
    <property type="entry name" value="UvrB_inter"/>
    <property type="match status" value="1"/>
</dbReference>
<evidence type="ECO:0000256" key="3">
    <source>
        <dbReference type="ARBA" id="ARBA00022763"/>
    </source>
</evidence>
<dbReference type="PANTHER" id="PTHR47964">
    <property type="entry name" value="ATP-DEPENDENT DNA HELICASE HOMOLOG RECG, CHLOROPLASTIC"/>
    <property type="match status" value="1"/>
</dbReference>
<dbReference type="GO" id="GO:0003684">
    <property type="term" value="F:damaged DNA binding"/>
    <property type="evidence" value="ECO:0007669"/>
    <property type="project" value="InterPro"/>
</dbReference>
<dbReference type="InterPro" id="IPR041471">
    <property type="entry name" value="UvrB_inter"/>
</dbReference>
<sequence length="1192" mass="130839">MNSFITSGVKRAELGEFERSRYVFSLHTATADRFGGLPSVPPETKPKSKPQSKARKTGATKRKIQLRSLHDVPAVMDSHAGVGKAIKKTGRDTPLAFSGVWGGIRGLLAATLTRHTPHVLVLLPQAVDADIVAGDVRAFGVKDVVALPLSAGDGTGSSIRDADYAARLQVLQALRGRDNDSPEPLVVTAYIGAAIQRVPSADRLSRATRKLSIGDEVAPEDLRRWLTEAGFAATTAVHVPGEFASRGGLLDIHSPDQTTPIRIEWFGDEIESIRRFDAATQRSSETLQSVEIAAIGADGVSSDMILGTLAEDEFDEDAEAEPPPPKNARVKRRSKNAHDVDVDDELTPVDDTVGAEATVVDYLPSDTVVLVVDPAECAATSAALLARVSRTDRFVTMPELLAELHGHRVVTGTQIADAADSDHVDLHTAGADSFAASLDETKVRVDSVAAGHEVIVVGDTPADGQRLTELLSDTDAATSGRLHMTVAALSGGFRLSGAEVLVLTGAELFHRSPVRRVSSRVRGKPIDSFLQLSPGDLVIHLSHGIGLYRGLNSIEKNGLHQEHLTIEFDGGTKIHVPATRIQLIQRYVGGTKTRPRLAKIGGISWTNQRKAAESAVTDMADELLELQAKRATRRGIAFDPDNEWQRQFDASFPYLETPDQLTAIEAIKADMESHQPMDRLICGDVGFGKTEVAMRAAFKAVTSGYQVAVLVPTTVLAEQHYHSFCDRMAEFPVEIRKMSRFCTPADQRQTVKDLRRGKVDIVVGTHRVASKDVDFNNLGLVVIDEEQRFGVAVKERLKTRHTNVDVLTLSATPIPRTLHMALVGARDISNLETPPAERMPVETKVTRWDPKMIRSSIVRELNRGGQMYFVHNRIGDMQDLAAKITEVVPEVRIGIGHGQMGEGELEQVMVDFIDHKFDMLLATTIIESGLDIPNANTMFIDEGNRYGLSDLHQLRGRVGRYKHQAYCYLLVSPTKHLTPEASKRLRAIEEYSQMGAGFAISMRDLEIRGAGNLLGSQQSGHIAAVGYELYCQLLEEAVRQAKKLPPKLSADVDIDLPIEAYLPDDYVPDLRHKIDLYRRMTRINHASEVVQFQEELKDRFGPLPDAAVRMIQISELRLDAASWGIQAITNNDRFIVLQYANRRRMEQLVENASVPVRIVDSRKAYIPVKGFDMSNPTGEAWLQLARAALWIG</sequence>
<dbReference type="SUPFAM" id="SSF52540">
    <property type="entry name" value="P-loop containing nucleoside triphosphate hydrolases"/>
    <property type="match status" value="4"/>
</dbReference>
<dbReference type="SUPFAM" id="SSF143517">
    <property type="entry name" value="TRCF domain-like"/>
    <property type="match status" value="1"/>
</dbReference>
<evidence type="ECO:0000256" key="8">
    <source>
        <dbReference type="ARBA" id="ARBA00023204"/>
    </source>
</evidence>
<evidence type="ECO:0000256" key="1">
    <source>
        <dbReference type="ARBA" id="ARBA00022490"/>
    </source>
</evidence>
<dbReference type="EC" id="3.6.4.-" evidence="9"/>
<dbReference type="InterPro" id="IPR001650">
    <property type="entry name" value="Helicase_C-like"/>
</dbReference>
<evidence type="ECO:0000256" key="5">
    <source>
        <dbReference type="ARBA" id="ARBA00022806"/>
    </source>
</evidence>
<dbReference type="InterPro" id="IPR005118">
    <property type="entry name" value="TRCF_C"/>
</dbReference>
<comment type="subcellular location">
    <subcellularLocation>
        <location evidence="9">Cytoplasm</location>
    </subcellularLocation>
</comment>
<feature type="domain" description="Helicase ATP-binding" evidence="11">
    <location>
        <begin position="670"/>
        <end position="831"/>
    </location>
</feature>
<protein>
    <recommendedName>
        <fullName evidence="9">Transcription-repair-coupling factor</fullName>
        <shortName evidence="9">TRCF</shortName>
        <ecNumber evidence="9">3.6.4.-</ecNumber>
    </recommendedName>
</protein>
<dbReference type="Pfam" id="PF02559">
    <property type="entry name" value="CarD_TRCF_RID"/>
    <property type="match status" value="1"/>
</dbReference>
<dbReference type="Pfam" id="PF00270">
    <property type="entry name" value="DEAD"/>
    <property type="match status" value="1"/>
</dbReference>
<evidence type="ECO:0000256" key="4">
    <source>
        <dbReference type="ARBA" id="ARBA00022801"/>
    </source>
</evidence>
<dbReference type="PANTHER" id="PTHR47964:SF1">
    <property type="entry name" value="ATP-DEPENDENT DNA HELICASE HOMOLOG RECG, CHLOROPLASTIC"/>
    <property type="match status" value="1"/>
</dbReference>
<dbReference type="SMART" id="SM00982">
    <property type="entry name" value="TRCF"/>
    <property type="match status" value="1"/>
</dbReference>
<keyword evidence="3 9" id="KW-0227">DNA damage</keyword>
<dbReference type="InterPro" id="IPR047112">
    <property type="entry name" value="RecG/Mfd"/>
</dbReference>
<proteinExistence type="inferred from homology"/>
<keyword evidence="4 9" id="KW-0378">Hydrolase</keyword>
<dbReference type="CDD" id="cd17991">
    <property type="entry name" value="DEXHc_TRCF"/>
    <property type="match status" value="1"/>
</dbReference>
<keyword evidence="2 9" id="KW-0547">Nucleotide-binding</keyword>
<keyword evidence="8 9" id="KW-0234">DNA repair</keyword>
<keyword evidence="6 9" id="KW-0067">ATP-binding</keyword>
<feature type="region of interest" description="Disordered" evidence="10">
    <location>
        <begin position="35"/>
        <end position="62"/>
    </location>
</feature>
<dbReference type="InterPro" id="IPR037235">
    <property type="entry name" value="TRCF-like_C_D7"/>
</dbReference>
<dbReference type="SMART" id="SM00487">
    <property type="entry name" value="DEXDc"/>
    <property type="match status" value="1"/>
</dbReference>
<organism evidence="13 14">
    <name type="scientific">Aporhodopirellula rubra</name>
    <dbReference type="NCBI Taxonomy" id="980271"/>
    <lineage>
        <taxon>Bacteria</taxon>
        <taxon>Pseudomonadati</taxon>
        <taxon>Planctomycetota</taxon>
        <taxon>Planctomycetia</taxon>
        <taxon>Pirellulales</taxon>
        <taxon>Pirellulaceae</taxon>
        <taxon>Aporhodopirellula</taxon>
    </lineage>
</organism>
<dbReference type="InterPro" id="IPR027417">
    <property type="entry name" value="P-loop_NTPase"/>
</dbReference>
<feature type="compositionally biased region" description="Basic residues" evidence="10">
    <location>
        <begin position="47"/>
        <end position="62"/>
    </location>
</feature>
<dbReference type="InterPro" id="IPR003711">
    <property type="entry name" value="CarD-like/TRCF_RID"/>
</dbReference>
<dbReference type="InterPro" id="IPR036101">
    <property type="entry name" value="CarD-like/TRCF_RID_sf"/>
</dbReference>
<dbReference type="HAMAP" id="MF_00969">
    <property type="entry name" value="TRCF"/>
    <property type="match status" value="1"/>
</dbReference>
<keyword evidence="5 13" id="KW-0347">Helicase</keyword>
<dbReference type="SMART" id="SM00490">
    <property type="entry name" value="HELICc"/>
    <property type="match status" value="1"/>
</dbReference>
<comment type="similarity">
    <text evidence="9">In the C-terminal section; belongs to the helicase family. RecG subfamily.</text>
</comment>
<comment type="similarity">
    <text evidence="9">In the N-terminal section; belongs to the UvrB family.</text>
</comment>
<dbReference type="AlphaFoldDB" id="A0A7W5DZU4"/>
<keyword evidence="14" id="KW-1185">Reference proteome</keyword>
<dbReference type="GO" id="GO:0006355">
    <property type="term" value="P:regulation of DNA-templated transcription"/>
    <property type="evidence" value="ECO:0007669"/>
    <property type="project" value="UniProtKB-UniRule"/>
</dbReference>
<evidence type="ECO:0000259" key="11">
    <source>
        <dbReference type="PROSITE" id="PS51192"/>
    </source>
</evidence>
<evidence type="ECO:0000313" key="13">
    <source>
        <dbReference type="EMBL" id="MBB3207599.1"/>
    </source>
</evidence>
<comment type="caution">
    <text evidence="13">The sequence shown here is derived from an EMBL/GenBank/DDBJ whole genome shotgun (WGS) entry which is preliminary data.</text>
</comment>
<dbReference type="GO" id="GO:0016787">
    <property type="term" value="F:hydrolase activity"/>
    <property type="evidence" value="ECO:0007669"/>
    <property type="project" value="UniProtKB-KW"/>
</dbReference>
<reference evidence="13 14" key="1">
    <citation type="submission" date="2020-08" db="EMBL/GenBank/DDBJ databases">
        <title>Genomic Encyclopedia of Type Strains, Phase III (KMG-III): the genomes of soil and plant-associated and newly described type strains.</title>
        <authorList>
            <person name="Whitman W."/>
        </authorList>
    </citation>
    <scope>NUCLEOTIDE SEQUENCE [LARGE SCALE GENOMIC DNA]</scope>
    <source>
        <strain evidence="13 14">CECT 8075</strain>
    </source>
</reference>
<evidence type="ECO:0000256" key="6">
    <source>
        <dbReference type="ARBA" id="ARBA00022840"/>
    </source>
</evidence>
<dbReference type="GO" id="GO:0003678">
    <property type="term" value="F:DNA helicase activity"/>
    <property type="evidence" value="ECO:0007669"/>
    <property type="project" value="TreeGrafter"/>
</dbReference>
<dbReference type="Pfam" id="PF03461">
    <property type="entry name" value="TRCF"/>
    <property type="match status" value="1"/>
</dbReference>
<keyword evidence="1 9" id="KW-0963">Cytoplasm</keyword>
<dbReference type="PROSITE" id="PS51192">
    <property type="entry name" value="HELICASE_ATP_BIND_1"/>
    <property type="match status" value="1"/>
</dbReference>
<comment type="function">
    <text evidence="9">Couples transcription and DNA repair by recognizing RNA polymerase (RNAP) stalled at DNA lesions. Mediates ATP-dependent release of RNAP and its truncated transcript from the DNA, and recruitment of nucleotide excision repair machinery to the damaged site.</text>
</comment>
<evidence type="ECO:0000313" key="14">
    <source>
        <dbReference type="Proteomes" id="UP000536179"/>
    </source>
</evidence>
<dbReference type="EMBL" id="JACHXU010000011">
    <property type="protein sequence ID" value="MBB3207599.1"/>
    <property type="molecule type" value="Genomic_DNA"/>
</dbReference>
<gene>
    <name evidence="9" type="primary">mfd</name>
    <name evidence="13" type="ORF">FHS27_003424</name>
</gene>